<dbReference type="GO" id="GO:0046872">
    <property type="term" value="F:metal ion binding"/>
    <property type="evidence" value="ECO:0007669"/>
    <property type="project" value="UniProtKB-KW"/>
</dbReference>
<dbReference type="EMBL" id="UYSL01006466">
    <property type="protein sequence ID" value="VDL67495.1"/>
    <property type="molecule type" value="Genomic_DNA"/>
</dbReference>
<name>A0A0N4XN04_NIPBR</name>
<reference evidence="6" key="1">
    <citation type="submission" date="2017-02" db="UniProtKB">
        <authorList>
            <consortium name="WormBaseParasite"/>
        </authorList>
    </citation>
    <scope>IDENTIFICATION</scope>
</reference>
<evidence type="ECO:0000313" key="4">
    <source>
        <dbReference type="EMBL" id="VDL67495.1"/>
    </source>
</evidence>
<dbReference type="OMA" id="EDAFEHQ"/>
<dbReference type="AlphaFoldDB" id="A0A0N4XN04"/>
<gene>
    <name evidence="4" type="ORF">NBR_LOCUS3906</name>
</gene>
<accession>A0A0N4XN04</accession>
<dbReference type="Pfam" id="PF13359">
    <property type="entry name" value="DDE_Tnp_4"/>
    <property type="match status" value="1"/>
</dbReference>
<evidence type="ECO:0000313" key="5">
    <source>
        <dbReference type="Proteomes" id="UP000271162"/>
    </source>
</evidence>
<evidence type="ECO:0000256" key="2">
    <source>
        <dbReference type="ARBA" id="ARBA00022723"/>
    </source>
</evidence>
<dbReference type="Proteomes" id="UP000271162">
    <property type="component" value="Unassembled WGS sequence"/>
</dbReference>
<keyword evidence="5" id="KW-1185">Reference proteome</keyword>
<evidence type="ECO:0000256" key="1">
    <source>
        <dbReference type="ARBA" id="ARBA00001968"/>
    </source>
</evidence>
<dbReference type="STRING" id="27835.A0A0N4XN04"/>
<reference evidence="4 5" key="2">
    <citation type="submission" date="2018-11" db="EMBL/GenBank/DDBJ databases">
        <authorList>
            <consortium name="Pathogen Informatics"/>
        </authorList>
    </citation>
    <scope>NUCLEOTIDE SEQUENCE [LARGE SCALE GENOMIC DNA]</scope>
</reference>
<sequence length="141" mass="16195">MVFQVPCHFLVDQVFRLTPRFLRPYSTETAADSRKVYYNYKLSSARRVVENYFGILASRFRILLRPIYATPDNMKNITLAIMIPHTLLVDDIGGEGVADRFGIEDAFEHQEAVGVVGNVSTEAKKVREAMKAYFCRRDNVR</sequence>
<evidence type="ECO:0000313" key="6">
    <source>
        <dbReference type="WBParaSite" id="NBR_0000390601-mRNA-1"/>
    </source>
</evidence>
<keyword evidence="2" id="KW-0479">Metal-binding</keyword>
<dbReference type="WBParaSite" id="NBR_0000390601-mRNA-1">
    <property type="protein sequence ID" value="NBR_0000390601-mRNA-1"/>
    <property type="gene ID" value="NBR_0000390601"/>
</dbReference>
<protein>
    <submittedName>
        <fullName evidence="6">DDE Tnp4 domain-containing protein</fullName>
    </submittedName>
</protein>
<evidence type="ECO:0000259" key="3">
    <source>
        <dbReference type="Pfam" id="PF13359"/>
    </source>
</evidence>
<proteinExistence type="predicted"/>
<feature type="domain" description="DDE Tnp4" evidence="3">
    <location>
        <begin position="8"/>
        <end position="82"/>
    </location>
</feature>
<dbReference type="InterPro" id="IPR027806">
    <property type="entry name" value="HARBI1_dom"/>
</dbReference>
<comment type="cofactor">
    <cofactor evidence="1">
        <name>a divalent metal cation</name>
        <dbReference type="ChEBI" id="CHEBI:60240"/>
    </cofactor>
</comment>
<organism evidence="6">
    <name type="scientific">Nippostrongylus brasiliensis</name>
    <name type="common">Rat hookworm</name>
    <dbReference type="NCBI Taxonomy" id="27835"/>
    <lineage>
        <taxon>Eukaryota</taxon>
        <taxon>Metazoa</taxon>
        <taxon>Ecdysozoa</taxon>
        <taxon>Nematoda</taxon>
        <taxon>Chromadorea</taxon>
        <taxon>Rhabditida</taxon>
        <taxon>Rhabditina</taxon>
        <taxon>Rhabditomorpha</taxon>
        <taxon>Strongyloidea</taxon>
        <taxon>Heligmosomidae</taxon>
        <taxon>Nippostrongylus</taxon>
    </lineage>
</organism>